<keyword evidence="1" id="KW-1133">Transmembrane helix</keyword>
<comment type="caution">
    <text evidence="2">The sequence shown here is derived from an EMBL/GenBank/DDBJ whole genome shotgun (WGS) entry which is preliminary data.</text>
</comment>
<gene>
    <name evidence="2" type="ORF">OV287_43100</name>
</gene>
<protein>
    <recommendedName>
        <fullName evidence="4">Protein kinase</fullName>
    </recommendedName>
</protein>
<keyword evidence="1" id="KW-0812">Transmembrane</keyword>
<accession>A0ABT4AK93</accession>
<proteinExistence type="predicted"/>
<evidence type="ECO:0000313" key="2">
    <source>
        <dbReference type="EMBL" id="MCY1081262.1"/>
    </source>
</evidence>
<dbReference type="Proteomes" id="UP001207654">
    <property type="component" value="Unassembled WGS sequence"/>
</dbReference>
<evidence type="ECO:0008006" key="4">
    <source>
        <dbReference type="Google" id="ProtNLM"/>
    </source>
</evidence>
<feature type="transmembrane region" description="Helical" evidence="1">
    <location>
        <begin position="138"/>
        <end position="156"/>
    </location>
</feature>
<sequence length="263" mass="28839">MADEKSQENGRLGSFQLGRRYKDGNMEAELGRLYEAYHVDTGNAAMVLLPSPAWESEEAWEVRASSRAEPPHMVLEVVRAPASGKLRALSRMLDVMAAALKRVEDNAQARTHLLEGRWGLLLHRARCAYRWLSSWEGLAVAGLAVLALGVGHWLLLPGRGQAPSSTTPAHGVAQGALPYVDAPMLIDKPASGMEVLAYPLPDRPFRNQAKAPCKPREGEVEISGGCWVEVAKKPPCFENHAEYQGKCYLPVSLRSREPQAVQP</sequence>
<keyword evidence="3" id="KW-1185">Reference proteome</keyword>
<organism evidence="2 3">
    <name type="scientific">Archangium lansingense</name>
    <dbReference type="NCBI Taxonomy" id="2995310"/>
    <lineage>
        <taxon>Bacteria</taxon>
        <taxon>Pseudomonadati</taxon>
        <taxon>Myxococcota</taxon>
        <taxon>Myxococcia</taxon>
        <taxon>Myxococcales</taxon>
        <taxon>Cystobacterineae</taxon>
        <taxon>Archangiaceae</taxon>
        <taxon>Archangium</taxon>
    </lineage>
</organism>
<dbReference type="RefSeq" id="WP_267539867.1">
    <property type="nucleotide sequence ID" value="NZ_JAPNKA010000001.1"/>
</dbReference>
<name>A0ABT4AK93_9BACT</name>
<reference evidence="2 3" key="1">
    <citation type="submission" date="2022-11" db="EMBL/GenBank/DDBJ databases">
        <title>Minimal conservation of predation-associated metabolite biosynthetic gene clusters underscores biosynthetic potential of Myxococcota including descriptions for ten novel species: Archangium lansinium sp. nov., Myxococcus landrumus sp. nov., Nannocystis bai.</title>
        <authorList>
            <person name="Ahearne A."/>
            <person name="Stevens C."/>
            <person name="Phillips K."/>
        </authorList>
    </citation>
    <scope>NUCLEOTIDE SEQUENCE [LARGE SCALE GENOMIC DNA]</scope>
    <source>
        <strain evidence="2 3">MIWBW</strain>
    </source>
</reference>
<dbReference type="EMBL" id="JAPNKA010000001">
    <property type="protein sequence ID" value="MCY1081262.1"/>
    <property type="molecule type" value="Genomic_DNA"/>
</dbReference>
<keyword evidence="1" id="KW-0472">Membrane</keyword>
<evidence type="ECO:0000313" key="3">
    <source>
        <dbReference type="Proteomes" id="UP001207654"/>
    </source>
</evidence>
<evidence type="ECO:0000256" key="1">
    <source>
        <dbReference type="SAM" id="Phobius"/>
    </source>
</evidence>